<sequence length="111" mass="12462">QDKKALQNYVHSSVALATWTSASTDLASIAFYFDCDDVTLPGFSTSSRRTALKKETMLSFQIKRVGCIILQDIKKLERVKWSIWLEPKQCTLQLEKNVNKALLALQLLAAG</sequence>
<dbReference type="InterPro" id="IPR012347">
    <property type="entry name" value="Ferritin-like"/>
</dbReference>
<evidence type="ECO:0000256" key="2">
    <source>
        <dbReference type="ARBA" id="ARBA00023002"/>
    </source>
</evidence>
<evidence type="ECO:0000256" key="1">
    <source>
        <dbReference type="ARBA" id="ARBA00013107"/>
    </source>
</evidence>
<accession>A0A3Q0RRA5</accession>
<dbReference type="PANTHER" id="PTHR11431">
    <property type="entry name" value="FERRITIN"/>
    <property type="match status" value="1"/>
</dbReference>
<evidence type="ECO:0000313" key="7">
    <source>
        <dbReference type="Proteomes" id="UP000261340"/>
    </source>
</evidence>
<keyword evidence="2" id="KW-0560">Oxidoreductase</keyword>
<keyword evidence="7" id="KW-1185">Reference proteome</keyword>
<organism evidence="6 7">
    <name type="scientific">Amphilophus citrinellus</name>
    <name type="common">Midas cichlid</name>
    <name type="synonym">Cichlasoma citrinellum</name>
    <dbReference type="NCBI Taxonomy" id="61819"/>
    <lineage>
        <taxon>Eukaryota</taxon>
        <taxon>Metazoa</taxon>
        <taxon>Chordata</taxon>
        <taxon>Craniata</taxon>
        <taxon>Vertebrata</taxon>
        <taxon>Euteleostomi</taxon>
        <taxon>Actinopterygii</taxon>
        <taxon>Neopterygii</taxon>
        <taxon>Teleostei</taxon>
        <taxon>Neoteleostei</taxon>
        <taxon>Acanthomorphata</taxon>
        <taxon>Ovalentaria</taxon>
        <taxon>Cichlomorphae</taxon>
        <taxon>Cichliformes</taxon>
        <taxon>Cichlidae</taxon>
        <taxon>New World cichlids</taxon>
        <taxon>Cichlasomatinae</taxon>
        <taxon>Heroini</taxon>
        <taxon>Amphilophus</taxon>
    </lineage>
</organism>
<feature type="binding site" evidence="5">
    <location>
        <position position="95"/>
    </location>
    <ligand>
        <name>Fe cation</name>
        <dbReference type="ChEBI" id="CHEBI:24875"/>
        <label>1</label>
    </ligand>
</feature>
<keyword evidence="5" id="KW-0479">Metal-binding</keyword>
<dbReference type="OMA" id="IWLEPKQ"/>
<reference evidence="6" key="2">
    <citation type="submission" date="2025-09" db="UniProtKB">
        <authorList>
            <consortium name="Ensembl"/>
        </authorList>
    </citation>
    <scope>IDENTIFICATION</scope>
</reference>
<keyword evidence="5" id="KW-0408">Iron</keyword>
<dbReference type="STRING" id="61819.ENSACIP00000011045"/>
<evidence type="ECO:0000313" key="6">
    <source>
        <dbReference type="Ensembl" id="ENSACIP00000011045.1"/>
    </source>
</evidence>
<dbReference type="GO" id="GO:0008199">
    <property type="term" value="F:ferric iron binding"/>
    <property type="evidence" value="ECO:0007669"/>
    <property type="project" value="InterPro"/>
</dbReference>
<evidence type="ECO:0000256" key="3">
    <source>
        <dbReference type="ARBA" id="ARBA00025111"/>
    </source>
</evidence>
<dbReference type="Proteomes" id="UP000261340">
    <property type="component" value="Unplaced"/>
</dbReference>
<dbReference type="GO" id="GO:0008198">
    <property type="term" value="F:ferrous iron binding"/>
    <property type="evidence" value="ECO:0007669"/>
    <property type="project" value="TreeGrafter"/>
</dbReference>
<evidence type="ECO:0000256" key="4">
    <source>
        <dbReference type="ARBA" id="ARBA00047990"/>
    </source>
</evidence>
<dbReference type="PANTHER" id="PTHR11431:SF54">
    <property type="entry name" value="FERRITIN"/>
    <property type="match status" value="1"/>
</dbReference>
<dbReference type="Ensembl" id="ENSACIT00000011364.1">
    <property type="protein sequence ID" value="ENSACIP00000011045.1"/>
    <property type="gene ID" value="ENSACIG00000008637.1"/>
</dbReference>
<reference evidence="6" key="1">
    <citation type="submission" date="2025-08" db="UniProtKB">
        <authorList>
            <consortium name="Ensembl"/>
        </authorList>
    </citation>
    <scope>IDENTIFICATION</scope>
</reference>
<dbReference type="SUPFAM" id="SSF47240">
    <property type="entry name" value="Ferritin-like"/>
    <property type="match status" value="1"/>
</dbReference>
<dbReference type="GO" id="GO:0004322">
    <property type="term" value="F:ferroxidase activity"/>
    <property type="evidence" value="ECO:0007669"/>
    <property type="project" value="UniProtKB-EC"/>
</dbReference>
<name>A0A3Q0RRA5_AMPCI</name>
<dbReference type="GO" id="GO:0006879">
    <property type="term" value="P:intracellular iron ion homeostasis"/>
    <property type="evidence" value="ECO:0007669"/>
    <property type="project" value="InterPro"/>
</dbReference>
<proteinExistence type="predicted"/>
<evidence type="ECO:0000256" key="5">
    <source>
        <dbReference type="PIRSR" id="PIRSR601519-1"/>
    </source>
</evidence>
<protein>
    <recommendedName>
        <fullName evidence="1">ferroxidase</fullName>
        <ecNumber evidence="1">1.16.3.1</ecNumber>
    </recommendedName>
</protein>
<dbReference type="AlphaFoldDB" id="A0A3Q0RRA5"/>
<dbReference type="GO" id="GO:0006826">
    <property type="term" value="P:iron ion transport"/>
    <property type="evidence" value="ECO:0007669"/>
    <property type="project" value="InterPro"/>
</dbReference>
<dbReference type="GO" id="GO:0005737">
    <property type="term" value="C:cytoplasm"/>
    <property type="evidence" value="ECO:0007669"/>
    <property type="project" value="TreeGrafter"/>
</dbReference>
<comment type="function">
    <text evidence="3">Stores iron in a soluble, non-toxic, readily available form. Important for iron homeostasis. Has ferroxidase activity. Iron is taken up in the ferrous form and deposited as ferric hydroxides after oxidation.</text>
</comment>
<dbReference type="Gene3D" id="1.20.1260.10">
    <property type="match status" value="1"/>
</dbReference>
<dbReference type="InterPro" id="IPR001519">
    <property type="entry name" value="Ferritin"/>
</dbReference>
<dbReference type="InterPro" id="IPR009078">
    <property type="entry name" value="Ferritin-like_SF"/>
</dbReference>
<comment type="catalytic activity">
    <reaction evidence="4">
        <text>4 Fe(2+) + O2 + 4 H(+) = 4 Fe(3+) + 2 H2O</text>
        <dbReference type="Rhea" id="RHEA:11148"/>
        <dbReference type="ChEBI" id="CHEBI:15377"/>
        <dbReference type="ChEBI" id="CHEBI:15378"/>
        <dbReference type="ChEBI" id="CHEBI:15379"/>
        <dbReference type="ChEBI" id="CHEBI:29033"/>
        <dbReference type="ChEBI" id="CHEBI:29034"/>
        <dbReference type="EC" id="1.16.3.1"/>
    </reaction>
</comment>
<dbReference type="EC" id="1.16.3.1" evidence="1"/>